<dbReference type="Pfam" id="PF00903">
    <property type="entry name" value="Glyoxalase"/>
    <property type="match status" value="1"/>
</dbReference>
<gene>
    <name evidence="3" type="ORF">BCL79_1144</name>
    <name evidence="2" type="ORF">F9K92_18065</name>
</gene>
<reference evidence="2 5" key="2">
    <citation type="submission" date="2019-10" db="EMBL/GenBank/DDBJ databases">
        <title>Halotolerant bacteria associated to Saharan-endemic halophytes Stipa tenacissima L. and Atriplex halimus L mitigate salt stress and promote growth of tomato plants.</title>
        <authorList>
            <person name="Dif G."/>
        </authorList>
    </citation>
    <scope>NUCLEOTIDE SEQUENCE [LARGE SCALE GENOMIC DNA]</scope>
    <source>
        <strain evidence="2 5">IS26</strain>
    </source>
</reference>
<dbReference type="PANTHER" id="PTHR33993:SF1">
    <property type="entry name" value="GLYOXALASE FAMILY PROTEIN"/>
    <property type="match status" value="1"/>
</dbReference>
<dbReference type="EMBL" id="WELC01000036">
    <property type="protein sequence ID" value="KAB7627982.1"/>
    <property type="molecule type" value="Genomic_DNA"/>
</dbReference>
<dbReference type="EMBL" id="RCDC01000004">
    <property type="protein sequence ID" value="RLK56743.1"/>
    <property type="molecule type" value="Genomic_DNA"/>
</dbReference>
<protein>
    <submittedName>
        <fullName evidence="2">VOC family protein</fullName>
    </submittedName>
</protein>
<dbReference type="CDD" id="cd07247">
    <property type="entry name" value="SgaA_N_like"/>
    <property type="match status" value="1"/>
</dbReference>
<comment type="caution">
    <text evidence="3">The sequence shown here is derived from an EMBL/GenBank/DDBJ whole genome shotgun (WGS) entry which is preliminary data.</text>
</comment>
<accession>A0A498CID4</accession>
<evidence type="ECO:0000313" key="4">
    <source>
        <dbReference type="Proteomes" id="UP000274786"/>
    </source>
</evidence>
<name>A0A498CID4_9GAMM</name>
<dbReference type="RefSeq" id="WP_121038459.1">
    <property type="nucleotide sequence ID" value="NZ_RCDC01000004.1"/>
</dbReference>
<evidence type="ECO:0000313" key="2">
    <source>
        <dbReference type="EMBL" id="KAB7627982.1"/>
    </source>
</evidence>
<dbReference type="SUPFAM" id="SSF54593">
    <property type="entry name" value="Glyoxalase/Bleomycin resistance protein/Dihydroxybiphenyl dioxygenase"/>
    <property type="match status" value="1"/>
</dbReference>
<dbReference type="PROSITE" id="PS51819">
    <property type="entry name" value="VOC"/>
    <property type="match status" value="1"/>
</dbReference>
<dbReference type="InterPro" id="IPR004360">
    <property type="entry name" value="Glyas_Fos-R_dOase_dom"/>
</dbReference>
<evidence type="ECO:0000313" key="5">
    <source>
        <dbReference type="Proteomes" id="UP000449004"/>
    </source>
</evidence>
<evidence type="ECO:0000313" key="3">
    <source>
        <dbReference type="EMBL" id="RLK56743.1"/>
    </source>
</evidence>
<dbReference type="OrthoDB" id="9792323at2"/>
<organism evidence="3 4">
    <name type="scientific">Stenotrophomonas rhizophila</name>
    <dbReference type="NCBI Taxonomy" id="216778"/>
    <lineage>
        <taxon>Bacteria</taxon>
        <taxon>Pseudomonadati</taxon>
        <taxon>Pseudomonadota</taxon>
        <taxon>Gammaproteobacteria</taxon>
        <taxon>Lysobacterales</taxon>
        <taxon>Lysobacteraceae</taxon>
        <taxon>Stenotrophomonas</taxon>
    </lineage>
</organism>
<dbReference type="InterPro" id="IPR052164">
    <property type="entry name" value="Anthracycline_SecMetBiosynth"/>
</dbReference>
<evidence type="ECO:0000259" key="1">
    <source>
        <dbReference type="PROSITE" id="PS51819"/>
    </source>
</evidence>
<dbReference type="AlphaFoldDB" id="A0A498CID4"/>
<sequence length="127" mass="14014">MSDARPLAARERRLDYVEFASRDPAASRHFFEQVFGWSFVDYGPDYTAFDDGRFQGGFFRAEPQTASAGGAPLLVIYADDLQPMLEAVLAQGGQIIKPVFAFPGGSRFQFVEPGGNELAVWSERDAV</sequence>
<dbReference type="Proteomes" id="UP000449004">
    <property type="component" value="Unassembled WGS sequence"/>
</dbReference>
<dbReference type="PANTHER" id="PTHR33993">
    <property type="entry name" value="GLYOXALASE-RELATED"/>
    <property type="match status" value="1"/>
</dbReference>
<dbReference type="Gene3D" id="3.10.180.10">
    <property type="entry name" value="2,3-Dihydroxybiphenyl 1,2-Dioxygenase, domain 1"/>
    <property type="match status" value="1"/>
</dbReference>
<dbReference type="Proteomes" id="UP000274786">
    <property type="component" value="Unassembled WGS sequence"/>
</dbReference>
<dbReference type="InterPro" id="IPR037523">
    <property type="entry name" value="VOC_core"/>
</dbReference>
<dbReference type="InterPro" id="IPR029068">
    <property type="entry name" value="Glyas_Bleomycin-R_OHBP_Dase"/>
</dbReference>
<feature type="domain" description="VOC" evidence="1">
    <location>
        <begin position="13"/>
        <end position="123"/>
    </location>
</feature>
<proteinExistence type="predicted"/>
<reference evidence="3 4" key="1">
    <citation type="submission" date="2018-10" db="EMBL/GenBank/DDBJ databases">
        <title>Comparative analysis of microorganisms from saline springs in Andes Mountain Range, Colombia.</title>
        <authorList>
            <person name="Rubin E."/>
        </authorList>
    </citation>
    <scope>NUCLEOTIDE SEQUENCE [LARGE SCALE GENOMIC DNA]</scope>
    <source>
        <strain evidence="3 4">USBA GBX 843</strain>
    </source>
</reference>